<dbReference type="RefSeq" id="WP_092063353.1">
    <property type="nucleotide sequence ID" value="NZ_FNIN01000002.1"/>
</dbReference>
<dbReference type="UniPathway" id="UPA00035">
    <property type="reaction ID" value="UER00044"/>
</dbReference>
<evidence type="ECO:0000256" key="1">
    <source>
        <dbReference type="ARBA" id="ARBA00001933"/>
    </source>
</evidence>
<comment type="catalytic activity">
    <reaction evidence="10 11">
        <text>(1S,2R)-1-C-(indol-3-yl)glycerol 3-phosphate + L-serine = D-glyceraldehyde 3-phosphate + L-tryptophan + H2O</text>
        <dbReference type="Rhea" id="RHEA:10532"/>
        <dbReference type="ChEBI" id="CHEBI:15377"/>
        <dbReference type="ChEBI" id="CHEBI:33384"/>
        <dbReference type="ChEBI" id="CHEBI:57912"/>
        <dbReference type="ChEBI" id="CHEBI:58866"/>
        <dbReference type="ChEBI" id="CHEBI:59776"/>
        <dbReference type="EC" id="4.2.1.20"/>
    </reaction>
</comment>
<dbReference type="STRING" id="206665.SAMN04488516_102177"/>
<dbReference type="InterPro" id="IPR006653">
    <property type="entry name" value="Trp_synth_b_CS"/>
</dbReference>
<dbReference type="Proteomes" id="UP000199602">
    <property type="component" value="Unassembled WGS sequence"/>
</dbReference>
<dbReference type="PROSITE" id="PS00168">
    <property type="entry name" value="TRP_SYNTHASE_BETA"/>
    <property type="match status" value="1"/>
</dbReference>
<dbReference type="HAMAP" id="MF_00133">
    <property type="entry name" value="Trp_synth_beta"/>
    <property type="match status" value="1"/>
</dbReference>
<dbReference type="EC" id="4.2.1.20" evidence="11"/>
<name>A0A1H0BI18_9BACT</name>
<organism evidence="13 14">
    <name type="scientific">Desulfonauticus submarinus</name>
    <dbReference type="NCBI Taxonomy" id="206665"/>
    <lineage>
        <taxon>Bacteria</taxon>
        <taxon>Pseudomonadati</taxon>
        <taxon>Thermodesulfobacteriota</taxon>
        <taxon>Desulfovibrionia</taxon>
        <taxon>Desulfovibrionales</taxon>
        <taxon>Desulfonauticaceae</taxon>
        <taxon>Desulfonauticus</taxon>
    </lineage>
</organism>
<dbReference type="InterPro" id="IPR036052">
    <property type="entry name" value="TrpB-like_PALP_sf"/>
</dbReference>
<dbReference type="GO" id="GO:0005737">
    <property type="term" value="C:cytoplasm"/>
    <property type="evidence" value="ECO:0007669"/>
    <property type="project" value="TreeGrafter"/>
</dbReference>
<comment type="cofactor">
    <cofactor evidence="1 11">
        <name>pyridoxal 5'-phosphate</name>
        <dbReference type="ChEBI" id="CHEBI:597326"/>
    </cofactor>
</comment>
<dbReference type="InterPro" id="IPR006654">
    <property type="entry name" value="Trp_synth_beta"/>
</dbReference>
<proteinExistence type="inferred from homology"/>
<dbReference type="PANTHER" id="PTHR48077:SF3">
    <property type="entry name" value="TRYPTOPHAN SYNTHASE"/>
    <property type="match status" value="1"/>
</dbReference>
<dbReference type="PANTHER" id="PTHR48077">
    <property type="entry name" value="TRYPTOPHAN SYNTHASE-RELATED"/>
    <property type="match status" value="1"/>
</dbReference>
<dbReference type="AlphaFoldDB" id="A0A1H0BI18"/>
<evidence type="ECO:0000256" key="8">
    <source>
        <dbReference type="ARBA" id="ARBA00023141"/>
    </source>
</evidence>
<dbReference type="SUPFAM" id="SSF53686">
    <property type="entry name" value="Tryptophan synthase beta subunit-like PLP-dependent enzymes"/>
    <property type="match status" value="1"/>
</dbReference>
<evidence type="ECO:0000256" key="2">
    <source>
        <dbReference type="ARBA" id="ARBA00004733"/>
    </source>
</evidence>
<comment type="similarity">
    <text evidence="3 11">Belongs to the TrpB family.</text>
</comment>
<keyword evidence="7 11" id="KW-0663">Pyridoxal phosphate</keyword>
<dbReference type="InterPro" id="IPR001926">
    <property type="entry name" value="TrpB-like_PALP"/>
</dbReference>
<feature type="modified residue" description="N6-(pyridoxal phosphate)lysine" evidence="11">
    <location>
        <position position="84"/>
    </location>
</feature>
<evidence type="ECO:0000256" key="9">
    <source>
        <dbReference type="ARBA" id="ARBA00023239"/>
    </source>
</evidence>
<dbReference type="GO" id="GO:0004834">
    <property type="term" value="F:tryptophan synthase activity"/>
    <property type="evidence" value="ECO:0007669"/>
    <property type="project" value="UniProtKB-UniRule"/>
</dbReference>
<dbReference type="EMBL" id="FNIN01000002">
    <property type="protein sequence ID" value="SDN45195.1"/>
    <property type="molecule type" value="Genomic_DNA"/>
</dbReference>
<accession>A0A1H0BI18</accession>
<dbReference type="PIRSF" id="PIRSF001413">
    <property type="entry name" value="Trp_syn_beta"/>
    <property type="match status" value="1"/>
</dbReference>
<keyword evidence="14" id="KW-1185">Reference proteome</keyword>
<comment type="subunit">
    <text evidence="4 11">Tetramer of two alpha and two beta chains.</text>
</comment>
<comment type="function">
    <text evidence="11">The beta subunit is responsible for the synthesis of L-tryptophan from indole and L-serine.</text>
</comment>
<keyword evidence="8 11" id="KW-0057">Aromatic amino acid biosynthesis</keyword>
<gene>
    <name evidence="11" type="primary">trpB</name>
    <name evidence="13" type="ORF">SAMN04488516_102177</name>
</gene>
<reference evidence="13 14" key="1">
    <citation type="submission" date="2016-10" db="EMBL/GenBank/DDBJ databases">
        <authorList>
            <person name="de Groot N.N."/>
        </authorList>
    </citation>
    <scope>NUCLEOTIDE SEQUENCE [LARGE SCALE GENOMIC DNA]</scope>
    <source>
        <strain evidence="13 14">DSM 15269</strain>
    </source>
</reference>
<evidence type="ECO:0000313" key="13">
    <source>
        <dbReference type="EMBL" id="SDN45195.1"/>
    </source>
</evidence>
<evidence type="ECO:0000256" key="6">
    <source>
        <dbReference type="ARBA" id="ARBA00022822"/>
    </source>
</evidence>
<evidence type="ECO:0000256" key="4">
    <source>
        <dbReference type="ARBA" id="ARBA00011270"/>
    </source>
</evidence>
<dbReference type="OrthoDB" id="9766131at2"/>
<dbReference type="Pfam" id="PF00291">
    <property type="entry name" value="PALP"/>
    <property type="match status" value="1"/>
</dbReference>
<evidence type="ECO:0000256" key="11">
    <source>
        <dbReference type="HAMAP-Rule" id="MF_00133"/>
    </source>
</evidence>
<dbReference type="CDD" id="cd06446">
    <property type="entry name" value="Trp-synth_B"/>
    <property type="match status" value="1"/>
</dbReference>
<keyword evidence="6 11" id="KW-0822">Tryptophan biosynthesis</keyword>
<evidence type="ECO:0000256" key="5">
    <source>
        <dbReference type="ARBA" id="ARBA00022605"/>
    </source>
</evidence>
<feature type="domain" description="Tryptophan synthase beta chain-like PALP" evidence="12">
    <location>
        <begin position="49"/>
        <end position="374"/>
    </location>
</feature>
<dbReference type="Gene3D" id="3.40.50.1100">
    <property type="match status" value="2"/>
</dbReference>
<protein>
    <recommendedName>
        <fullName evidence="11">Tryptophan synthase beta chain</fullName>
        <ecNumber evidence="11">4.2.1.20</ecNumber>
    </recommendedName>
</protein>
<evidence type="ECO:0000313" key="14">
    <source>
        <dbReference type="Proteomes" id="UP000199602"/>
    </source>
</evidence>
<evidence type="ECO:0000256" key="3">
    <source>
        <dbReference type="ARBA" id="ARBA00009982"/>
    </source>
</evidence>
<sequence length="387" mass="42378">MTNTYFGKFGGQFVPELLMPPLQELEEAMNTFLGSREFKERLESILIHYAGRPTPLYFCPNLSEELGFRLWLKREDLTHTGAHKINNTLGQALLAKFMGKTQLIAETGAGQHGVATATAAAMLGLKCIVFMGALDVKRQALNVKRMELLGAEVKSVDSGTKTLKDAINEALRYWISHQKDTHYCIGSVVGPHPFPLLVRELQAVIGREAKKQCYEQMGCLPDKIIACVGGGSNAMGIFYPFFEDKDVELIGVEAGGSGKEEDFHSATLTKGTPGVLHGTMTALLQTKEGQILPSHSIAPGLDYPGVGPEHAYFQSIGRARYEVVYDQEALAAFYKLSSSEGIIPALESSHALAYAFKLKNQLSKETNVVVNLSGRGDKDLDIVFKNY</sequence>
<dbReference type="FunFam" id="3.40.50.1100:FF:000001">
    <property type="entry name" value="Tryptophan synthase beta chain"/>
    <property type="match status" value="1"/>
</dbReference>
<dbReference type="InterPro" id="IPR023026">
    <property type="entry name" value="Trp_synth_beta/beta-like"/>
</dbReference>
<evidence type="ECO:0000256" key="10">
    <source>
        <dbReference type="ARBA" id="ARBA00049047"/>
    </source>
</evidence>
<dbReference type="NCBIfam" id="TIGR00263">
    <property type="entry name" value="trpB"/>
    <property type="match status" value="1"/>
</dbReference>
<comment type="pathway">
    <text evidence="2 11">Amino-acid biosynthesis; L-tryptophan biosynthesis; L-tryptophan from chorismate: step 5/5.</text>
</comment>
<evidence type="ECO:0000259" key="12">
    <source>
        <dbReference type="Pfam" id="PF00291"/>
    </source>
</evidence>
<keyword evidence="9 11" id="KW-0456">Lyase</keyword>
<keyword evidence="5 11" id="KW-0028">Amino-acid biosynthesis</keyword>
<dbReference type="FunFam" id="3.40.50.1100:FF:000004">
    <property type="entry name" value="Tryptophan synthase beta chain"/>
    <property type="match status" value="1"/>
</dbReference>
<evidence type="ECO:0000256" key="7">
    <source>
        <dbReference type="ARBA" id="ARBA00022898"/>
    </source>
</evidence>